<protein>
    <recommendedName>
        <fullName evidence="3">Integrator complex subunit 10</fullName>
    </recommendedName>
</protein>
<reference evidence="6 7" key="1">
    <citation type="journal article" date="2011" name="Nature">
        <title>Genome sequencing reveals insights into physiology and longevity of the naked mole rat.</title>
        <authorList>
            <person name="Kim E.B."/>
            <person name="Fang X."/>
            <person name="Fushan A.A."/>
            <person name="Huang Z."/>
            <person name="Lobanov A.V."/>
            <person name="Han L."/>
            <person name="Marino S.M."/>
            <person name="Sun X."/>
            <person name="Turanov A.A."/>
            <person name="Yang P."/>
            <person name="Yim S.H."/>
            <person name="Zhao X."/>
            <person name="Kasaikina M.V."/>
            <person name="Stoletzki N."/>
            <person name="Peng C."/>
            <person name="Polak P."/>
            <person name="Xiong Z."/>
            <person name="Kiezun A."/>
            <person name="Zhu Y."/>
            <person name="Chen Y."/>
            <person name="Kryukov G.V."/>
            <person name="Zhang Q."/>
            <person name="Peshkin L."/>
            <person name="Yang L."/>
            <person name="Bronson R.T."/>
            <person name="Buffenstein R."/>
            <person name="Wang B."/>
            <person name="Han C."/>
            <person name="Li Q."/>
            <person name="Chen L."/>
            <person name="Zhao W."/>
            <person name="Sunyaev S.R."/>
            <person name="Park T.J."/>
            <person name="Zhang G."/>
            <person name="Wang J."/>
            <person name="Gladyshev V.N."/>
        </authorList>
    </citation>
    <scope>NUCLEOTIDE SEQUENCE [LARGE SCALE GENOMIC DNA]</scope>
</reference>
<dbReference type="Pfam" id="PF21045">
    <property type="entry name" value="INT10"/>
    <property type="match status" value="4"/>
</dbReference>
<evidence type="ECO:0000256" key="3">
    <source>
        <dbReference type="ARBA" id="ARBA00016811"/>
    </source>
</evidence>
<dbReference type="AlphaFoldDB" id="G5ARE9"/>
<dbReference type="GO" id="GO:0032039">
    <property type="term" value="C:integrator complex"/>
    <property type="evidence" value="ECO:0007669"/>
    <property type="project" value="InterPro"/>
</dbReference>
<dbReference type="PRINTS" id="PR02106">
    <property type="entry name" value="INTSUBUNIT10"/>
</dbReference>
<comment type="subcellular location">
    <subcellularLocation>
        <location evidence="1">Nucleus</location>
    </subcellularLocation>
</comment>
<evidence type="ECO:0000256" key="5">
    <source>
        <dbReference type="ARBA" id="ARBA00062419"/>
    </source>
</evidence>
<dbReference type="InterPro" id="IPR026164">
    <property type="entry name" value="Int_cplx_su10"/>
</dbReference>
<evidence type="ECO:0000313" key="7">
    <source>
        <dbReference type="Proteomes" id="UP000006813"/>
    </source>
</evidence>
<gene>
    <name evidence="6" type="ORF">GW7_01077</name>
</gene>
<accession>G5ARE9</accession>
<evidence type="ECO:0000256" key="2">
    <source>
        <dbReference type="ARBA" id="ARBA00010391"/>
    </source>
</evidence>
<evidence type="ECO:0000256" key="1">
    <source>
        <dbReference type="ARBA" id="ARBA00004123"/>
    </source>
</evidence>
<dbReference type="STRING" id="10181.G5ARE9"/>
<comment type="similarity">
    <text evidence="2">Belongs to the Integrator subunit 10 family.</text>
</comment>
<keyword evidence="4" id="KW-0539">Nucleus</keyword>
<dbReference type="PANTHER" id="PTHR16055:SF2">
    <property type="entry name" value="INTEGRATOR COMPLEX SUBUNIT 10"/>
    <property type="match status" value="1"/>
</dbReference>
<dbReference type="InParanoid" id="G5ARE9"/>
<evidence type="ECO:0000313" key="6">
    <source>
        <dbReference type="EMBL" id="EHA99609.1"/>
    </source>
</evidence>
<dbReference type="eggNOG" id="ENOG502QQ28">
    <property type="taxonomic scope" value="Eukaryota"/>
</dbReference>
<proteinExistence type="inferred from homology"/>
<dbReference type="Proteomes" id="UP000006813">
    <property type="component" value="Unassembled WGS sequence"/>
</dbReference>
<comment type="subunit">
    <text evidence="5">Component of the Integrator complex, composed of core subunits INTS1, INTS2, INTS3, INTS4, INTS5, INTS6, INTS7, INTS8, INTS9/RC74, INTS10, INTS11/CPSF3L, INTS12, INTS13, INTS14 and INTS15. The core complex associates with protein phosphatase 2A subunits PPP2CA and PPP2R1A, to form the Integrator-PP2A (INTAC) complex. INTS10 is part of the tail subcomplex, composed of INTS10, INTS13, INTS14 and INTS15.</text>
</comment>
<dbReference type="EMBL" id="JH166596">
    <property type="protein sequence ID" value="EHA99609.1"/>
    <property type="molecule type" value="Genomic_DNA"/>
</dbReference>
<dbReference type="GO" id="GO:0016180">
    <property type="term" value="P:snRNA processing"/>
    <property type="evidence" value="ECO:0007669"/>
    <property type="project" value="InterPro"/>
</dbReference>
<name>G5ARE9_HETGA</name>
<evidence type="ECO:0000256" key="4">
    <source>
        <dbReference type="ARBA" id="ARBA00023242"/>
    </source>
</evidence>
<sequence length="388" mass="44242">MSAQGDSEFLVQRARELVPQDLWAAKAWLITARTLYPADFNIQYEMYTIERNAERTATAGRLLYDISYSDILHRMKDLCRYMNNFDNEAHAKYKNQVVYSTMLVFFKNAFQYVNSIQPPLFQGPNAPNQVPLVLLEDISNVYGDVEIDRNKHIHKKRKLAEGREKTMAPTLTDTLSVDGVLVFDSGLPLLGTEQGSDEMGYVTRGFWLGKCVINTGKQGQYKKAITSLHHLAALQGSLSQPQIPGQGTLEHQRALIQLATCHFALGEYRMTCEKVLDLMCYMILPIQEGGRSQEEPAKVKPKFRKDIDMLEEFAYLRTQEGGKIHLELLPNQGMLIKHHTVTRGITKGVKEDFRLAMERQVSRCGENLMVVLHRFCINEKILLLQTLT</sequence>
<dbReference type="FunCoup" id="G5ARE9">
    <property type="interactions" value="3835"/>
</dbReference>
<organism evidence="6 7">
    <name type="scientific">Heterocephalus glaber</name>
    <name type="common">Naked mole rat</name>
    <dbReference type="NCBI Taxonomy" id="10181"/>
    <lineage>
        <taxon>Eukaryota</taxon>
        <taxon>Metazoa</taxon>
        <taxon>Chordata</taxon>
        <taxon>Craniata</taxon>
        <taxon>Vertebrata</taxon>
        <taxon>Euteleostomi</taxon>
        <taxon>Mammalia</taxon>
        <taxon>Eutheria</taxon>
        <taxon>Euarchontoglires</taxon>
        <taxon>Glires</taxon>
        <taxon>Rodentia</taxon>
        <taxon>Hystricomorpha</taxon>
        <taxon>Bathyergidae</taxon>
        <taxon>Heterocephalus</taxon>
    </lineage>
</organism>
<dbReference type="PANTHER" id="PTHR16055">
    <property type="entry name" value="INTEGRATOR COMPLEX SUBUNIT 10"/>
    <property type="match status" value="1"/>
</dbReference>